<dbReference type="GO" id="GO:0016567">
    <property type="term" value="P:protein ubiquitination"/>
    <property type="evidence" value="ECO:0007669"/>
    <property type="project" value="TreeGrafter"/>
</dbReference>
<evidence type="ECO:0000256" key="1">
    <source>
        <dbReference type="ARBA" id="ARBA00004141"/>
    </source>
</evidence>
<feature type="compositionally biased region" description="Polar residues" evidence="10">
    <location>
        <begin position="403"/>
        <end position="412"/>
    </location>
</feature>
<evidence type="ECO:0000256" key="6">
    <source>
        <dbReference type="ARBA" id="ARBA00022786"/>
    </source>
</evidence>
<evidence type="ECO:0000256" key="8">
    <source>
        <dbReference type="ARBA" id="ARBA00022989"/>
    </source>
</evidence>
<evidence type="ECO:0000256" key="7">
    <source>
        <dbReference type="ARBA" id="ARBA00022833"/>
    </source>
</evidence>
<keyword evidence="7" id="KW-0862">Zinc</keyword>
<keyword evidence="8 11" id="KW-1133">Transmembrane helix</keyword>
<dbReference type="Proteomes" id="UP001152888">
    <property type="component" value="Unassembled WGS sequence"/>
</dbReference>
<dbReference type="PROSITE" id="PS51292">
    <property type="entry name" value="ZF_RING_CH"/>
    <property type="match status" value="1"/>
</dbReference>
<dbReference type="AlphaFoldDB" id="A0A9P0PKX1"/>
<organism evidence="13 14">
    <name type="scientific">Acanthoscelides obtectus</name>
    <name type="common">Bean weevil</name>
    <name type="synonym">Bruchus obtectus</name>
    <dbReference type="NCBI Taxonomy" id="200917"/>
    <lineage>
        <taxon>Eukaryota</taxon>
        <taxon>Metazoa</taxon>
        <taxon>Ecdysozoa</taxon>
        <taxon>Arthropoda</taxon>
        <taxon>Hexapoda</taxon>
        <taxon>Insecta</taxon>
        <taxon>Pterygota</taxon>
        <taxon>Neoptera</taxon>
        <taxon>Endopterygota</taxon>
        <taxon>Coleoptera</taxon>
        <taxon>Polyphaga</taxon>
        <taxon>Cucujiformia</taxon>
        <taxon>Chrysomeloidea</taxon>
        <taxon>Chrysomelidae</taxon>
        <taxon>Bruchinae</taxon>
        <taxon>Bruchini</taxon>
        <taxon>Acanthoscelides</taxon>
    </lineage>
</organism>
<feature type="transmembrane region" description="Helical" evidence="11">
    <location>
        <begin position="156"/>
        <end position="176"/>
    </location>
</feature>
<dbReference type="InterPro" id="IPR013083">
    <property type="entry name" value="Znf_RING/FYVE/PHD"/>
</dbReference>
<feature type="compositionally biased region" description="Polar residues" evidence="10">
    <location>
        <begin position="419"/>
        <end position="447"/>
    </location>
</feature>
<dbReference type="Gene3D" id="3.30.40.10">
    <property type="entry name" value="Zinc/RING finger domain, C3HC4 (zinc finger)"/>
    <property type="match status" value="1"/>
</dbReference>
<dbReference type="OrthoDB" id="273089at2759"/>
<protein>
    <recommendedName>
        <fullName evidence="12">RING-CH-type domain-containing protein</fullName>
    </recommendedName>
</protein>
<dbReference type="PANTHER" id="PTHR46065:SF3">
    <property type="entry name" value="FI20425P1"/>
    <property type="match status" value="1"/>
</dbReference>
<feature type="region of interest" description="Disordered" evidence="10">
    <location>
        <begin position="403"/>
        <end position="447"/>
    </location>
</feature>
<dbReference type="PANTHER" id="PTHR46065">
    <property type="entry name" value="E3 UBIQUITIN-PROTEIN LIGASE MARCH 2/3 FAMILY MEMBER"/>
    <property type="match status" value="1"/>
</dbReference>
<feature type="transmembrane region" description="Helical" evidence="11">
    <location>
        <begin position="115"/>
        <end position="136"/>
    </location>
</feature>
<evidence type="ECO:0000256" key="2">
    <source>
        <dbReference type="ARBA" id="ARBA00022679"/>
    </source>
</evidence>
<comment type="caution">
    <text evidence="13">The sequence shown here is derived from an EMBL/GenBank/DDBJ whole genome shotgun (WGS) entry which is preliminary data.</text>
</comment>
<evidence type="ECO:0000256" key="3">
    <source>
        <dbReference type="ARBA" id="ARBA00022692"/>
    </source>
</evidence>
<gene>
    <name evidence="13" type="ORF">ACAOBT_LOCUS16372</name>
</gene>
<dbReference type="SUPFAM" id="SSF57850">
    <property type="entry name" value="RING/U-box"/>
    <property type="match status" value="1"/>
</dbReference>
<keyword evidence="2" id="KW-0808">Transferase</keyword>
<feature type="region of interest" description="Disordered" evidence="10">
    <location>
        <begin position="276"/>
        <end position="296"/>
    </location>
</feature>
<proteinExistence type="predicted"/>
<dbReference type="GO" id="GO:0016020">
    <property type="term" value="C:membrane"/>
    <property type="evidence" value="ECO:0007669"/>
    <property type="project" value="UniProtKB-SubCell"/>
</dbReference>
<evidence type="ECO:0000313" key="13">
    <source>
        <dbReference type="EMBL" id="CAH1984878.1"/>
    </source>
</evidence>
<keyword evidence="9 11" id="KW-0472">Membrane</keyword>
<keyword evidence="6" id="KW-0833">Ubl conjugation pathway</keyword>
<keyword evidence="14" id="KW-1185">Reference proteome</keyword>
<dbReference type="InterPro" id="IPR011016">
    <property type="entry name" value="Znf_RING-CH"/>
</dbReference>
<dbReference type="GO" id="GO:0008270">
    <property type="term" value="F:zinc ion binding"/>
    <property type="evidence" value="ECO:0007669"/>
    <property type="project" value="UniProtKB-KW"/>
</dbReference>
<evidence type="ECO:0000313" key="14">
    <source>
        <dbReference type="Proteomes" id="UP001152888"/>
    </source>
</evidence>
<keyword evidence="3 11" id="KW-0812">Transmembrane</keyword>
<dbReference type="SMART" id="SM00744">
    <property type="entry name" value="RINGv"/>
    <property type="match status" value="1"/>
</dbReference>
<evidence type="ECO:0000256" key="4">
    <source>
        <dbReference type="ARBA" id="ARBA00022723"/>
    </source>
</evidence>
<evidence type="ECO:0000256" key="5">
    <source>
        <dbReference type="ARBA" id="ARBA00022771"/>
    </source>
</evidence>
<sequence length="447" mass="49498">MTNNNNSGHDSSKTYTFPKGTTLQKSSIISVLCRICYDGDKDEELIQPCNCKGTVAFVHKSCLETWLGESNTTACELCHTTFKTERSPRYTSRQSILQWIRTNPSGLATAVRSDIVACAVITPLAIVITYICLFSSEYYNQKKFSNVPAARWTSISLLIMIGIMLIGYYMWVYSVIRMHARMWYNWWQRTCDVRYIAPTTVETHVAPVNEDVISDSRDASMPSENSDFSTDTHQATVIEMKELLKHMPPKQIQSRSQETHVIEMETVQSIDQPSIAGKTNTDELEPSGHITTADTRSLELKDNQMPSCSTTIQNLIQPPLGNTQDIDTQTRADFSCIRSGNIAACVSTAVSANQEFSKEILGNIGDEDQLICVSESIFSRTTLQSLNVSSMVEIGDKQGCSSIGNTAASQSEGVEPRESQVTACSHTNSQHMIDVSSQASGSNIENK</sequence>
<dbReference type="GO" id="GO:0004842">
    <property type="term" value="F:ubiquitin-protein transferase activity"/>
    <property type="evidence" value="ECO:0007669"/>
    <property type="project" value="TreeGrafter"/>
</dbReference>
<dbReference type="EMBL" id="CAKOFQ010006966">
    <property type="protein sequence ID" value="CAH1984878.1"/>
    <property type="molecule type" value="Genomic_DNA"/>
</dbReference>
<keyword evidence="5" id="KW-0863">Zinc-finger</keyword>
<name>A0A9P0PKX1_ACAOB</name>
<comment type="subcellular location">
    <subcellularLocation>
        <location evidence="1">Membrane</location>
        <topology evidence="1">Multi-pass membrane protein</topology>
    </subcellularLocation>
</comment>
<reference evidence="13" key="1">
    <citation type="submission" date="2022-03" db="EMBL/GenBank/DDBJ databases">
        <authorList>
            <person name="Sayadi A."/>
        </authorList>
    </citation>
    <scope>NUCLEOTIDE SEQUENCE</scope>
</reference>
<evidence type="ECO:0000256" key="9">
    <source>
        <dbReference type="ARBA" id="ARBA00023136"/>
    </source>
</evidence>
<evidence type="ECO:0000259" key="12">
    <source>
        <dbReference type="PROSITE" id="PS51292"/>
    </source>
</evidence>
<accession>A0A9P0PKX1</accession>
<evidence type="ECO:0000256" key="11">
    <source>
        <dbReference type="SAM" id="Phobius"/>
    </source>
</evidence>
<dbReference type="Pfam" id="PF12906">
    <property type="entry name" value="RINGv"/>
    <property type="match status" value="1"/>
</dbReference>
<keyword evidence="4" id="KW-0479">Metal-binding</keyword>
<feature type="domain" description="RING-CH-type" evidence="12">
    <location>
        <begin position="25"/>
        <end position="85"/>
    </location>
</feature>
<evidence type="ECO:0000256" key="10">
    <source>
        <dbReference type="SAM" id="MobiDB-lite"/>
    </source>
</evidence>